<gene>
    <name evidence="1" type="ORF">ECRASSUSDP1_LOCUS19562</name>
</gene>
<dbReference type="Proteomes" id="UP001295684">
    <property type="component" value="Unassembled WGS sequence"/>
</dbReference>
<organism evidence="1 2">
    <name type="scientific">Euplotes crassus</name>
    <dbReference type="NCBI Taxonomy" id="5936"/>
    <lineage>
        <taxon>Eukaryota</taxon>
        <taxon>Sar</taxon>
        <taxon>Alveolata</taxon>
        <taxon>Ciliophora</taxon>
        <taxon>Intramacronucleata</taxon>
        <taxon>Spirotrichea</taxon>
        <taxon>Hypotrichia</taxon>
        <taxon>Euplotida</taxon>
        <taxon>Euplotidae</taxon>
        <taxon>Moneuplotes</taxon>
    </lineage>
</organism>
<name>A0AAD1XTC8_EUPCR</name>
<proteinExistence type="predicted"/>
<dbReference type="AlphaFoldDB" id="A0AAD1XTC8"/>
<keyword evidence="2" id="KW-1185">Reference proteome</keyword>
<dbReference type="EMBL" id="CAMPGE010019864">
    <property type="protein sequence ID" value="CAI2378167.1"/>
    <property type="molecule type" value="Genomic_DNA"/>
</dbReference>
<evidence type="ECO:0000313" key="1">
    <source>
        <dbReference type="EMBL" id="CAI2378167.1"/>
    </source>
</evidence>
<sequence>MATLCQDILSLVVKVEKEKYILKKEYKIHFEMNHFFLEVFKIFMLCTSFPCNLTGEYHFMEVLLKRLKTPWVALKKTGHITLYVTNRSLRKKSMKAFFSRFKREISSFQIVSWERHQNRKLYLDCSPIIRDLVKNLSSSPKNILLNNLVLSPRQFLHLLCTNPLCNTISFSFCKFLQGTVKTTLKGKSALKDLKIVNSSVCEDRAMCSREYIENVLENVGKCPCKGVLEIIRMHNFGVDCELMGEIRDKLGFEGIQFEINTEQEFMIVD</sequence>
<accession>A0AAD1XTC8</accession>
<comment type="caution">
    <text evidence="1">The sequence shown here is derived from an EMBL/GenBank/DDBJ whole genome shotgun (WGS) entry which is preliminary data.</text>
</comment>
<protein>
    <submittedName>
        <fullName evidence="1">Uncharacterized protein</fullName>
    </submittedName>
</protein>
<reference evidence="1" key="1">
    <citation type="submission" date="2023-07" db="EMBL/GenBank/DDBJ databases">
        <authorList>
            <consortium name="AG Swart"/>
            <person name="Singh M."/>
            <person name="Singh A."/>
            <person name="Seah K."/>
            <person name="Emmerich C."/>
        </authorList>
    </citation>
    <scope>NUCLEOTIDE SEQUENCE</scope>
    <source>
        <strain evidence="1">DP1</strain>
    </source>
</reference>
<evidence type="ECO:0000313" key="2">
    <source>
        <dbReference type="Proteomes" id="UP001295684"/>
    </source>
</evidence>